<evidence type="ECO:0000313" key="1">
    <source>
        <dbReference type="EMBL" id="MRG84934.1"/>
    </source>
</evidence>
<reference evidence="1 2" key="1">
    <citation type="submission" date="2019-11" db="EMBL/GenBank/DDBJ databases">
        <authorList>
            <person name="Li J."/>
        </authorList>
    </citation>
    <scope>NUCLEOTIDE SEQUENCE [LARGE SCALE GENOMIC DNA]</scope>
    <source>
        <strain evidence="1 2">J4</strain>
    </source>
</reference>
<sequence length="57" mass="6782">MLAHQSCPRCQTIENRIKQHEKYIAQLVDLVAKTNRRIIDLEERHLLKLDAPISKRF</sequence>
<name>A0A6G1X1X1_9BACI</name>
<evidence type="ECO:0000313" key="2">
    <source>
        <dbReference type="Proteomes" id="UP000480185"/>
    </source>
</evidence>
<dbReference type="Proteomes" id="UP000480185">
    <property type="component" value="Unassembled WGS sequence"/>
</dbReference>
<dbReference type="EMBL" id="WJNH01000001">
    <property type="protein sequence ID" value="MRG84934.1"/>
    <property type="molecule type" value="Genomic_DNA"/>
</dbReference>
<accession>A0A6G1X1X1</accession>
<dbReference type="RefSeq" id="WP_153726900.1">
    <property type="nucleotide sequence ID" value="NZ_WJNH01000001.1"/>
</dbReference>
<organism evidence="1 2">
    <name type="scientific">Salinibacillus xinjiangensis</name>
    <dbReference type="NCBI Taxonomy" id="1229268"/>
    <lineage>
        <taxon>Bacteria</taxon>
        <taxon>Bacillati</taxon>
        <taxon>Bacillota</taxon>
        <taxon>Bacilli</taxon>
        <taxon>Bacillales</taxon>
        <taxon>Bacillaceae</taxon>
        <taxon>Salinibacillus</taxon>
    </lineage>
</organism>
<proteinExistence type="predicted"/>
<dbReference type="AlphaFoldDB" id="A0A6G1X1X1"/>
<protein>
    <submittedName>
        <fullName evidence="1">Uncharacterized protein</fullName>
    </submittedName>
</protein>
<comment type="caution">
    <text evidence="1">The sequence shown here is derived from an EMBL/GenBank/DDBJ whole genome shotgun (WGS) entry which is preliminary data.</text>
</comment>
<dbReference type="OrthoDB" id="2972095at2"/>
<keyword evidence="2" id="KW-1185">Reference proteome</keyword>
<gene>
    <name evidence="1" type="ORF">GH754_01175</name>
</gene>